<evidence type="ECO:0000313" key="1">
    <source>
        <dbReference type="EMBL" id="MAA15264.1"/>
    </source>
</evidence>
<dbReference type="InterPro" id="IPR002970">
    <property type="entry name" value="Tick_his-bd"/>
</dbReference>
<organism evidence="1">
    <name type="scientific">Rhipicephalus zambeziensis</name>
    <dbReference type="NCBI Taxonomy" id="60191"/>
    <lineage>
        <taxon>Eukaryota</taxon>
        <taxon>Metazoa</taxon>
        <taxon>Ecdysozoa</taxon>
        <taxon>Arthropoda</taxon>
        <taxon>Chelicerata</taxon>
        <taxon>Arachnida</taxon>
        <taxon>Acari</taxon>
        <taxon>Parasitiformes</taxon>
        <taxon>Ixodida</taxon>
        <taxon>Ixodoidea</taxon>
        <taxon>Ixodidae</taxon>
        <taxon>Rhipicephalinae</taxon>
        <taxon>Rhipicephalus</taxon>
        <taxon>Rhipicephalus</taxon>
    </lineage>
</organism>
<dbReference type="EMBL" id="GFPF01004118">
    <property type="protein sequence ID" value="MAA15264.1"/>
    <property type="molecule type" value="Transcribed_RNA"/>
</dbReference>
<dbReference type="InterPro" id="IPR012674">
    <property type="entry name" value="Calycin"/>
</dbReference>
<dbReference type="GO" id="GO:0030682">
    <property type="term" value="P:symbiont-mediated perturbation of host defenses"/>
    <property type="evidence" value="ECO:0007669"/>
    <property type="project" value="InterPro"/>
</dbReference>
<dbReference type="Gene3D" id="2.40.128.20">
    <property type="match status" value="1"/>
</dbReference>
<dbReference type="AlphaFoldDB" id="A0A224YMQ1"/>
<accession>A0A224YMQ1</accession>
<proteinExistence type="predicted"/>
<reference evidence="1" key="1">
    <citation type="journal article" date="2017" name="Parasit. Vectors">
        <title>Sialotranscriptomics of Rhipicephalus zambeziensis reveals intricate expression profiles of secretory proteins and suggests tight temporal transcriptional regulation during blood-feeding.</title>
        <authorList>
            <person name="de Castro M.H."/>
            <person name="de Klerk D."/>
            <person name="Pienaar R."/>
            <person name="Rees D.J.G."/>
            <person name="Mans B.J."/>
        </authorList>
    </citation>
    <scope>NUCLEOTIDE SEQUENCE</scope>
    <source>
        <tissue evidence="1">Salivary glands</tissue>
    </source>
</reference>
<dbReference type="Pfam" id="PF02098">
    <property type="entry name" value="His_binding"/>
    <property type="match status" value="1"/>
</dbReference>
<dbReference type="SUPFAM" id="SSF50814">
    <property type="entry name" value="Lipocalins"/>
    <property type="match status" value="1"/>
</dbReference>
<protein>
    <submittedName>
        <fullName evidence="1">Lipocalin</fullName>
    </submittedName>
</protein>
<name>A0A224YMQ1_9ACAR</name>
<dbReference type="GO" id="GO:0043176">
    <property type="term" value="F:amine binding"/>
    <property type="evidence" value="ECO:0007669"/>
    <property type="project" value="InterPro"/>
</dbReference>
<sequence length="96" mass="11070">MNDPGWNIATSNSTNSYKFLVLFSDANCLILAEKLRSAAVERRWLRCSMWLPRHRITKPPKCCLFVFELLCAYMDDTVEVFDNSCLQNTTKLSKST</sequence>